<dbReference type="InterPro" id="IPR000305">
    <property type="entry name" value="GIY-YIG_endonuc"/>
</dbReference>
<comment type="caution">
    <text evidence="2">The sequence shown here is derived from an EMBL/GenBank/DDBJ whole genome shotgun (WGS) entry which is preliminary data.</text>
</comment>
<dbReference type="OrthoDB" id="677560at2"/>
<dbReference type="InterPro" id="IPR035901">
    <property type="entry name" value="GIY-YIG_endonuc_sf"/>
</dbReference>
<dbReference type="RefSeq" id="WP_068822903.1">
    <property type="nucleotide sequence ID" value="NZ_LWHJ01000029.1"/>
</dbReference>
<dbReference type="EMBL" id="LWHJ01000029">
    <property type="protein sequence ID" value="OAQ38750.1"/>
    <property type="molecule type" value="Genomic_DNA"/>
</dbReference>
<proteinExistence type="predicted"/>
<keyword evidence="3" id="KW-1185">Reference proteome</keyword>
<evidence type="ECO:0000259" key="1">
    <source>
        <dbReference type="PROSITE" id="PS50164"/>
    </source>
</evidence>
<feature type="domain" description="GIY-YIG" evidence="1">
    <location>
        <begin position="1"/>
        <end position="78"/>
    </location>
</feature>
<evidence type="ECO:0000313" key="2">
    <source>
        <dbReference type="EMBL" id="OAQ38750.1"/>
    </source>
</evidence>
<dbReference type="STRING" id="1826909.A5893_11925"/>
<reference evidence="2 3" key="1">
    <citation type="submission" date="2016-04" db="EMBL/GenBank/DDBJ databases">
        <authorList>
            <person name="Evans L.H."/>
            <person name="Alamgir A."/>
            <person name="Owens N."/>
            <person name="Weber N.D."/>
            <person name="Virtaneva K."/>
            <person name="Barbian K."/>
            <person name="Babar A."/>
            <person name="Rosenke K."/>
        </authorList>
    </citation>
    <scope>NUCLEOTIDE SEQUENCE [LARGE SCALE GENOMIC DNA]</scope>
    <source>
        <strain evidence="2 3">CCM 8644</strain>
    </source>
</reference>
<dbReference type="SUPFAM" id="SSF82771">
    <property type="entry name" value="GIY-YIG endonuclease"/>
    <property type="match status" value="1"/>
</dbReference>
<dbReference type="PROSITE" id="PS50164">
    <property type="entry name" value="GIY_YIG"/>
    <property type="match status" value="1"/>
</dbReference>
<name>A0A179DDH2_9SPHI</name>
<reference evidence="2 3" key="2">
    <citation type="submission" date="2016-06" db="EMBL/GenBank/DDBJ databases">
        <title>Pedobacter psychrophilus sp. nov., isolated from Antarctic fragmentary rock.</title>
        <authorList>
            <person name="Svec P."/>
        </authorList>
    </citation>
    <scope>NUCLEOTIDE SEQUENCE [LARGE SCALE GENOMIC DNA]</scope>
    <source>
        <strain evidence="2 3">CCM 8644</strain>
    </source>
</reference>
<organism evidence="2 3">
    <name type="scientific">Pedobacter psychrophilus</name>
    <dbReference type="NCBI Taxonomy" id="1826909"/>
    <lineage>
        <taxon>Bacteria</taxon>
        <taxon>Pseudomonadati</taxon>
        <taxon>Bacteroidota</taxon>
        <taxon>Sphingobacteriia</taxon>
        <taxon>Sphingobacteriales</taxon>
        <taxon>Sphingobacteriaceae</taxon>
        <taxon>Pedobacter</taxon>
    </lineage>
</organism>
<dbReference type="Gene3D" id="3.40.1440.10">
    <property type="entry name" value="GIY-YIG endonuclease"/>
    <property type="match status" value="1"/>
</dbReference>
<evidence type="ECO:0000313" key="3">
    <source>
        <dbReference type="Proteomes" id="UP000078459"/>
    </source>
</evidence>
<sequence length="100" mass="11866">MFYLYILYSISSDKYYLGYSEDPERRLLEHNNTGRVTYTSKHRPWIIKKVIELSSNRAFAMEVEKIIKKAKSRVIIEKIITNANSLDDINQLVRVPTRRD</sequence>
<dbReference type="AlphaFoldDB" id="A0A179DDH2"/>
<dbReference type="Pfam" id="PF01541">
    <property type="entry name" value="GIY-YIG"/>
    <property type="match status" value="1"/>
</dbReference>
<protein>
    <recommendedName>
        <fullName evidence="1">GIY-YIG domain-containing protein</fullName>
    </recommendedName>
</protein>
<gene>
    <name evidence="2" type="ORF">A5893_11925</name>
</gene>
<accession>A0A179DDH2</accession>
<dbReference type="Proteomes" id="UP000078459">
    <property type="component" value="Unassembled WGS sequence"/>
</dbReference>